<evidence type="ECO:0000259" key="1">
    <source>
        <dbReference type="SMART" id="SM00091"/>
    </source>
</evidence>
<dbReference type="SUPFAM" id="SSF55785">
    <property type="entry name" value="PYP-like sensor domain (PAS domain)"/>
    <property type="match status" value="1"/>
</dbReference>
<dbReference type="GO" id="GO:0004673">
    <property type="term" value="F:protein histidine kinase activity"/>
    <property type="evidence" value="ECO:0007669"/>
    <property type="project" value="UniProtKB-EC"/>
</dbReference>
<dbReference type="PATRIC" id="fig|74031.6.peg.2852"/>
<dbReference type="OrthoDB" id="9797304at2"/>
<evidence type="ECO:0000313" key="2">
    <source>
        <dbReference type="EMBL" id="KNX40670.1"/>
    </source>
</evidence>
<organism evidence="2 3">
    <name type="scientific">Roseovarius tolerans</name>
    <dbReference type="NCBI Taxonomy" id="74031"/>
    <lineage>
        <taxon>Bacteria</taxon>
        <taxon>Pseudomonadati</taxon>
        <taxon>Pseudomonadota</taxon>
        <taxon>Alphaproteobacteria</taxon>
        <taxon>Rhodobacterales</taxon>
        <taxon>Roseobacteraceae</taxon>
        <taxon>Roseovarius</taxon>
    </lineage>
</organism>
<name>A0A0L6CSM7_9RHOB</name>
<comment type="caution">
    <text evidence="2">The sequence shown here is derived from an EMBL/GenBank/DDBJ whole genome shotgun (WGS) entry which is preliminary data.</text>
</comment>
<feature type="domain" description="PAS" evidence="1">
    <location>
        <begin position="385"/>
        <end position="452"/>
    </location>
</feature>
<dbReference type="STRING" id="74031.SAMN04488077_11911"/>
<dbReference type="Pfam" id="PF13188">
    <property type="entry name" value="PAS_8"/>
    <property type="match status" value="1"/>
</dbReference>
<dbReference type="InterPro" id="IPR000014">
    <property type="entry name" value="PAS"/>
</dbReference>
<dbReference type="AlphaFoldDB" id="A0A0L6CSM7"/>
<evidence type="ECO:0000313" key="3">
    <source>
        <dbReference type="Proteomes" id="UP000037046"/>
    </source>
</evidence>
<dbReference type="Gene3D" id="3.30.450.20">
    <property type="entry name" value="PAS domain"/>
    <property type="match status" value="1"/>
</dbReference>
<gene>
    <name evidence="2" type="primary">divL</name>
    <name evidence="2" type="ORF">ROTO_28010</name>
</gene>
<dbReference type="EC" id="2.7.13.3" evidence="2"/>
<dbReference type="Pfam" id="PF12860">
    <property type="entry name" value="PAS_7"/>
    <property type="match status" value="1"/>
</dbReference>
<reference evidence="3" key="1">
    <citation type="submission" date="2015-07" db="EMBL/GenBank/DDBJ databases">
        <title>Draft Genome Sequence of Roseovarius tolerans EL-164, a producer of N-Acylated Alanine Methyl Esters (NAMEs).</title>
        <authorList>
            <person name="Voget S."/>
            <person name="Bruns H."/>
            <person name="Wagner-Doebler I."/>
            <person name="Schulz S."/>
            <person name="Daniel R."/>
        </authorList>
    </citation>
    <scope>NUCLEOTIDE SEQUENCE [LARGE SCALE GENOMIC DNA]</scope>
    <source>
        <strain evidence="3">EL-164</strain>
    </source>
</reference>
<protein>
    <submittedName>
        <fullName evidence="2">Sensor protein DivL</fullName>
        <ecNumber evidence="2">2.7.13.3</ecNumber>
    </submittedName>
</protein>
<feature type="domain" description="PAS" evidence="1">
    <location>
        <begin position="255"/>
        <end position="322"/>
    </location>
</feature>
<dbReference type="RefSeq" id="WP_050663652.1">
    <property type="nucleotide sequence ID" value="NZ_CP118494.1"/>
</dbReference>
<sequence>MATMTITEIAALLAGAMLVSLAVIWLAGLLPNPARPRPDRPAAPQCHFLFRGATLIDHDAGALWPDESDAADDDWSRFRNWLGFRFGDLPVDPHGITAGQSLTFDSTLPDDPARLELQASARSLRATLHEGGPSCPAHLHEGRRRLMVLDVPKAALHAAPQPVWILGQDGHLIWQNDAAGAFPSDSIARMSAALGPLPEPTDTRTQRISLPDADGTAPDRWFDLTVTRMQAGHAFYACDVTALVSAESAQRDFVQTLGRTFADLPTGLAVFDRAKSLALFNPALIDLTGLPAGFLSARPNVMSFFDMLRDAQVMPEPKNYANWRSQINDMVSAARGGLYQDCWSLATGQTYRITGRPHPNGAVAFLFEDISLEVSEARNHRSEMDLRQAVIDNLDAAIAVLSPDHRLMFCNAGFGTLLGIDPDSSLADTRLRDIVSACQARFPQSTLWPILERQIATGAPLSERIRLAQGAGQLDLRHIPLGRGNTMLSLCHHAAKDAALMQERTG</sequence>
<dbReference type="EMBL" id="LGVV01000044">
    <property type="protein sequence ID" value="KNX40670.1"/>
    <property type="molecule type" value="Genomic_DNA"/>
</dbReference>
<dbReference type="InterPro" id="IPR035965">
    <property type="entry name" value="PAS-like_dom_sf"/>
</dbReference>
<keyword evidence="2" id="KW-0808">Transferase</keyword>
<accession>A0A0L6CSM7</accession>
<keyword evidence="3" id="KW-1185">Reference proteome</keyword>
<dbReference type="SMART" id="SM00091">
    <property type="entry name" value="PAS"/>
    <property type="match status" value="2"/>
</dbReference>
<dbReference type="Proteomes" id="UP000037046">
    <property type="component" value="Unassembled WGS sequence"/>
</dbReference>
<proteinExistence type="predicted"/>